<dbReference type="Proteomes" id="UP000283841">
    <property type="component" value="Unassembled WGS sequence"/>
</dbReference>
<feature type="non-terminal residue" evidence="1">
    <location>
        <position position="81"/>
    </location>
</feature>
<accession>A0A443HL89</accession>
<comment type="caution">
    <text evidence="1">The sequence shown here is derived from an EMBL/GenBank/DDBJ whole genome shotgun (WGS) entry which is preliminary data.</text>
</comment>
<reference evidence="1 2" key="1">
    <citation type="journal article" date="2018" name="Front. Microbiol.">
        <title>Genomic and genetic insights into a cosmopolitan fungus, Paecilomyces variotii (Eurotiales).</title>
        <authorList>
            <person name="Urquhart A.S."/>
            <person name="Mondo S.J."/>
            <person name="Makela M.R."/>
            <person name="Hane J.K."/>
            <person name="Wiebenga A."/>
            <person name="He G."/>
            <person name="Mihaltcheva S."/>
            <person name="Pangilinan J."/>
            <person name="Lipzen A."/>
            <person name="Barry K."/>
            <person name="de Vries R.P."/>
            <person name="Grigoriev I.V."/>
            <person name="Idnurm A."/>
        </authorList>
    </citation>
    <scope>NUCLEOTIDE SEQUENCE [LARGE SCALE GENOMIC DNA]</scope>
    <source>
        <strain evidence="1 2">CBS 101075</strain>
    </source>
</reference>
<keyword evidence="2" id="KW-1185">Reference proteome</keyword>
<dbReference type="RefSeq" id="XP_028482221.1">
    <property type="nucleotide sequence ID" value="XM_028631335.1"/>
</dbReference>
<protein>
    <submittedName>
        <fullName evidence="1">Uncharacterized protein</fullName>
    </submittedName>
</protein>
<dbReference type="GeneID" id="39600612"/>
<proteinExistence type="predicted"/>
<dbReference type="VEuPathDB" id="FungiDB:C8Q69DRAFT_477636"/>
<evidence type="ECO:0000313" key="1">
    <source>
        <dbReference type="EMBL" id="RWQ92576.1"/>
    </source>
</evidence>
<dbReference type="EMBL" id="RCNU01000012">
    <property type="protein sequence ID" value="RWQ92576.1"/>
    <property type="molecule type" value="Genomic_DNA"/>
</dbReference>
<sequence length="81" mass="9327">MTRRPDIVGWLFSWSPYSILYSASGPIYASSTCNVLYNVDFVPCNHPKGTSHCHHCRYNHEEAKLICSWGRNKSPEYLYLG</sequence>
<name>A0A443HL89_BYSSP</name>
<organism evidence="1 2">
    <name type="scientific">Byssochlamys spectabilis</name>
    <name type="common">Paecilomyces variotii</name>
    <dbReference type="NCBI Taxonomy" id="264951"/>
    <lineage>
        <taxon>Eukaryota</taxon>
        <taxon>Fungi</taxon>
        <taxon>Dikarya</taxon>
        <taxon>Ascomycota</taxon>
        <taxon>Pezizomycotina</taxon>
        <taxon>Eurotiomycetes</taxon>
        <taxon>Eurotiomycetidae</taxon>
        <taxon>Eurotiales</taxon>
        <taxon>Thermoascaceae</taxon>
        <taxon>Paecilomyces</taxon>
    </lineage>
</organism>
<evidence type="ECO:0000313" key="2">
    <source>
        <dbReference type="Proteomes" id="UP000283841"/>
    </source>
</evidence>
<gene>
    <name evidence="1" type="ORF">C8Q69DRAFT_477636</name>
</gene>
<dbReference type="AlphaFoldDB" id="A0A443HL89"/>